<comment type="caution">
    <text evidence="2">The sequence shown here is derived from an EMBL/GenBank/DDBJ whole genome shotgun (WGS) entry which is preliminary data.</text>
</comment>
<feature type="chain" id="PRO_5046007901" evidence="1">
    <location>
        <begin position="23"/>
        <end position="266"/>
    </location>
</feature>
<dbReference type="PROSITE" id="PS51257">
    <property type="entry name" value="PROKAR_LIPOPROTEIN"/>
    <property type="match status" value="1"/>
</dbReference>
<evidence type="ECO:0000313" key="3">
    <source>
        <dbReference type="Proteomes" id="UP001597041"/>
    </source>
</evidence>
<accession>A0ABW3NG32</accession>
<name>A0ABW3NG32_9BACI</name>
<dbReference type="Proteomes" id="UP001597041">
    <property type="component" value="Unassembled WGS sequence"/>
</dbReference>
<evidence type="ECO:0000313" key="2">
    <source>
        <dbReference type="EMBL" id="MFD1066639.1"/>
    </source>
</evidence>
<proteinExistence type="predicted"/>
<dbReference type="EMBL" id="JBHTKK010000013">
    <property type="protein sequence ID" value="MFD1066639.1"/>
    <property type="molecule type" value="Genomic_DNA"/>
</dbReference>
<protein>
    <submittedName>
        <fullName evidence="2">Membrane lipoprotein lipid attachment site-containing protein</fullName>
    </submittedName>
</protein>
<dbReference type="RefSeq" id="WP_379592218.1">
    <property type="nucleotide sequence ID" value="NZ_JBHTKK010000013.1"/>
</dbReference>
<keyword evidence="2" id="KW-0449">Lipoprotein</keyword>
<evidence type="ECO:0000256" key="1">
    <source>
        <dbReference type="SAM" id="SignalP"/>
    </source>
</evidence>
<keyword evidence="1" id="KW-0732">Signal</keyword>
<keyword evidence="3" id="KW-1185">Reference proteome</keyword>
<sequence>MKKIIFVFALILLLAACSENDADSNNASDEPNQDVEKSSAEIQMENLEEQEATAEVNAIEHYQYMDEAISTETIAVYAEIENTSETVVDAGRADITYLDSDGGVISVGDSSITPSYLNPGEVGYVSTEIEGSIDEYENLEEIEIELSPMPVSKTEVVDFSTRDENFKVDTWGKESADISVTGFLENDTDIDFTEDDTTGAIGIYDSDDNFIAAESIYMDQNYSLGANGETSFEFGGGTSLPPIIKDNADHANVRAVGIEGMDDVQW</sequence>
<gene>
    <name evidence="2" type="ORF">ACFQ19_11445</name>
</gene>
<reference evidence="3" key="1">
    <citation type="journal article" date="2019" name="Int. J. Syst. Evol. Microbiol.">
        <title>The Global Catalogue of Microorganisms (GCM) 10K type strain sequencing project: providing services to taxonomists for standard genome sequencing and annotation.</title>
        <authorList>
            <consortium name="The Broad Institute Genomics Platform"/>
            <consortium name="The Broad Institute Genome Sequencing Center for Infectious Disease"/>
            <person name="Wu L."/>
            <person name="Ma J."/>
        </authorList>
    </citation>
    <scope>NUCLEOTIDE SEQUENCE [LARGE SCALE GENOMIC DNA]</scope>
    <source>
        <strain evidence="3">CCUG 56608</strain>
    </source>
</reference>
<feature type="signal peptide" evidence="1">
    <location>
        <begin position="1"/>
        <end position="22"/>
    </location>
</feature>
<organism evidence="2 3">
    <name type="scientific">Oceanobacillus locisalsi</name>
    <dbReference type="NCBI Taxonomy" id="546107"/>
    <lineage>
        <taxon>Bacteria</taxon>
        <taxon>Bacillati</taxon>
        <taxon>Bacillota</taxon>
        <taxon>Bacilli</taxon>
        <taxon>Bacillales</taxon>
        <taxon>Bacillaceae</taxon>
        <taxon>Oceanobacillus</taxon>
    </lineage>
</organism>